<evidence type="ECO:0000313" key="5">
    <source>
        <dbReference type="Proteomes" id="UP000248975"/>
    </source>
</evidence>
<dbReference type="EMBL" id="QFQS01000028">
    <property type="protein sequence ID" value="PZQ94371.1"/>
    <property type="molecule type" value="Genomic_DNA"/>
</dbReference>
<dbReference type="InterPro" id="IPR052155">
    <property type="entry name" value="Biofilm_reg_signaling"/>
</dbReference>
<feature type="transmembrane region" description="Helical" evidence="1">
    <location>
        <begin position="90"/>
        <end position="111"/>
    </location>
</feature>
<organism evidence="4 5">
    <name type="scientific">Cereibacter sphaeroides</name>
    <name type="common">Rhodobacter sphaeroides</name>
    <dbReference type="NCBI Taxonomy" id="1063"/>
    <lineage>
        <taxon>Bacteria</taxon>
        <taxon>Pseudomonadati</taxon>
        <taxon>Pseudomonadota</taxon>
        <taxon>Alphaproteobacteria</taxon>
        <taxon>Rhodobacterales</taxon>
        <taxon>Paracoccaceae</taxon>
        <taxon>Cereibacter</taxon>
    </lineage>
</organism>
<gene>
    <name evidence="4" type="ORF">DI533_22385</name>
</gene>
<dbReference type="CDD" id="cd01949">
    <property type="entry name" value="GGDEF"/>
    <property type="match status" value="1"/>
</dbReference>
<feature type="transmembrane region" description="Helical" evidence="1">
    <location>
        <begin position="25"/>
        <end position="43"/>
    </location>
</feature>
<dbReference type="SUPFAM" id="SSF55785">
    <property type="entry name" value="PYP-like sensor domain (PAS domain)"/>
    <property type="match status" value="1"/>
</dbReference>
<sequence length="740" mass="81889">MSIALDVAFADVALRERVEHNLRHAPVAVAGGLLNACVVTLIMLPANHIIEACAWFACIALTGGARYRLYRRRAQDNWLTVSPAADARQIRAAALACGLLWGGGIAAAASVADMRQFVVIAILSGGMLGASLQTYATMACAALLFMTPICLGTIAAWSIFPDANVWIGTLFCLSYLLILGRAAFERQGDFTRSVLAREQLRDTRDTVQLLLKDFEAQTSDWLWSLDLHGNIIDPSPRFQAAAGRRTTDLEGTIFSKIFDAGQERTELEHHIRQGLAFRDISLPLTVSGERRWWLLSAKPYSGGMRGVASDISAQKLAEAKVRHMAHHDALTNLANRSLFNESLHRALECRGRSADIAILCLDLDRFKSVNDTLGHPAGDKLLCEVARRIESALRRRDLVARLGGDEFAVLLRGPNVREAASTAAARIISALKMPYQIDDQEVLSSTSVGIAFRNSYATNAAELMKQADLALYLAKANGRCQFAYFQDGMDDIAASKRELEMDMRLALDHGGLELFYQPIVDIRTEQVVAHEGLMRWRHPQLGLMMPSSFIPLAEDSGLISRLGELAIRRACEDLPNWPNDCTVAINLSPTQLRAPGFVERFAEILRETQVDRTRIELEITENIFMQDHLDNLQALKDIRALGARVALDDFGTGYSSLNYLRAFPFDTIKIDKSFIQGLEHQESTLAIVRTVIALARALNMTTIAEGVENERQLAILRREGCDRAQGYYFAAPSPLRVDCH</sequence>
<feature type="transmembrane region" description="Helical" evidence="1">
    <location>
        <begin position="49"/>
        <end position="69"/>
    </location>
</feature>
<dbReference type="Gene3D" id="3.30.70.270">
    <property type="match status" value="1"/>
</dbReference>
<dbReference type="SUPFAM" id="SSF141868">
    <property type="entry name" value="EAL domain-like"/>
    <property type="match status" value="1"/>
</dbReference>
<feature type="domain" description="EAL" evidence="2">
    <location>
        <begin position="496"/>
        <end position="740"/>
    </location>
</feature>
<keyword evidence="1" id="KW-0472">Membrane</keyword>
<dbReference type="PANTHER" id="PTHR44757:SF2">
    <property type="entry name" value="BIOFILM ARCHITECTURE MAINTENANCE PROTEIN MBAA"/>
    <property type="match status" value="1"/>
</dbReference>
<evidence type="ECO:0000256" key="1">
    <source>
        <dbReference type="SAM" id="Phobius"/>
    </source>
</evidence>
<dbReference type="AlphaFoldDB" id="A0A2W5RVA2"/>
<dbReference type="SMART" id="SM00052">
    <property type="entry name" value="EAL"/>
    <property type="match status" value="1"/>
</dbReference>
<dbReference type="InterPro" id="IPR029787">
    <property type="entry name" value="Nucleotide_cyclase"/>
</dbReference>
<dbReference type="Gene3D" id="3.20.20.450">
    <property type="entry name" value="EAL domain"/>
    <property type="match status" value="1"/>
</dbReference>
<dbReference type="InterPro" id="IPR000160">
    <property type="entry name" value="GGDEF_dom"/>
</dbReference>
<keyword evidence="1" id="KW-0812">Transmembrane</keyword>
<feature type="transmembrane region" description="Helical" evidence="1">
    <location>
        <begin position="142"/>
        <end position="160"/>
    </location>
</feature>
<dbReference type="InterPro" id="IPR043128">
    <property type="entry name" value="Rev_trsase/Diguanyl_cyclase"/>
</dbReference>
<feature type="transmembrane region" description="Helical" evidence="1">
    <location>
        <begin position="166"/>
        <end position="184"/>
    </location>
</feature>
<evidence type="ECO:0000259" key="3">
    <source>
        <dbReference type="PROSITE" id="PS50887"/>
    </source>
</evidence>
<dbReference type="SUPFAM" id="SSF55073">
    <property type="entry name" value="Nucleotide cyclase"/>
    <property type="match status" value="1"/>
</dbReference>
<dbReference type="InterPro" id="IPR001633">
    <property type="entry name" value="EAL_dom"/>
</dbReference>
<name>A0A2W5RVA2_CERSP</name>
<dbReference type="PANTHER" id="PTHR44757">
    <property type="entry name" value="DIGUANYLATE CYCLASE DGCP"/>
    <property type="match status" value="1"/>
</dbReference>
<dbReference type="CDD" id="cd01948">
    <property type="entry name" value="EAL"/>
    <property type="match status" value="1"/>
</dbReference>
<dbReference type="Gene3D" id="3.30.450.20">
    <property type="entry name" value="PAS domain"/>
    <property type="match status" value="1"/>
</dbReference>
<dbReference type="SMART" id="SM00267">
    <property type="entry name" value="GGDEF"/>
    <property type="match status" value="1"/>
</dbReference>
<evidence type="ECO:0000313" key="4">
    <source>
        <dbReference type="EMBL" id="PZQ94371.1"/>
    </source>
</evidence>
<dbReference type="GO" id="GO:0003824">
    <property type="term" value="F:catalytic activity"/>
    <property type="evidence" value="ECO:0007669"/>
    <property type="project" value="UniProtKB-ARBA"/>
</dbReference>
<feature type="domain" description="GGDEF" evidence="3">
    <location>
        <begin position="354"/>
        <end position="487"/>
    </location>
</feature>
<comment type="caution">
    <text evidence="4">The sequence shown here is derived from an EMBL/GenBank/DDBJ whole genome shotgun (WGS) entry which is preliminary data.</text>
</comment>
<evidence type="ECO:0000259" key="2">
    <source>
        <dbReference type="PROSITE" id="PS50883"/>
    </source>
</evidence>
<reference evidence="4 5" key="1">
    <citation type="submission" date="2017-08" db="EMBL/GenBank/DDBJ databases">
        <title>Infants hospitalized years apart are colonized by the same room-sourced microbial strains.</title>
        <authorList>
            <person name="Brooks B."/>
            <person name="Olm M.R."/>
            <person name="Firek B.A."/>
            <person name="Baker R."/>
            <person name="Thomas B.C."/>
            <person name="Morowitz M.J."/>
            <person name="Banfield J.F."/>
        </authorList>
    </citation>
    <scope>NUCLEOTIDE SEQUENCE [LARGE SCALE GENOMIC DNA]</scope>
    <source>
        <strain evidence="4">S2_003_000_R2_11</strain>
    </source>
</reference>
<dbReference type="NCBIfam" id="TIGR00254">
    <property type="entry name" value="GGDEF"/>
    <property type="match status" value="1"/>
</dbReference>
<dbReference type="InterPro" id="IPR035965">
    <property type="entry name" value="PAS-like_dom_sf"/>
</dbReference>
<dbReference type="InterPro" id="IPR035919">
    <property type="entry name" value="EAL_sf"/>
</dbReference>
<accession>A0A2W5RVA2</accession>
<dbReference type="Pfam" id="PF00990">
    <property type="entry name" value="GGDEF"/>
    <property type="match status" value="1"/>
</dbReference>
<dbReference type="PROSITE" id="PS50887">
    <property type="entry name" value="GGDEF"/>
    <property type="match status" value="1"/>
</dbReference>
<dbReference type="PROSITE" id="PS50883">
    <property type="entry name" value="EAL"/>
    <property type="match status" value="1"/>
</dbReference>
<dbReference type="Pfam" id="PF00563">
    <property type="entry name" value="EAL"/>
    <property type="match status" value="1"/>
</dbReference>
<dbReference type="FunFam" id="3.30.70.270:FF:000001">
    <property type="entry name" value="Diguanylate cyclase domain protein"/>
    <property type="match status" value="1"/>
</dbReference>
<proteinExistence type="predicted"/>
<dbReference type="Proteomes" id="UP000248975">
    <property type="component" value="Unassembled WGS sequence"/>
</dbReference>
<keyword evidence="1" id="KW-1133">Transmembrane helix</keyword>
<protein>
    <submittedName>
        <fullName evidence="4">Diguanylate cyclase</fullName>
    </submittedName>
</protein>